<dbReference type="GO" id="GO:0030313">
    <property type="term" value="C:cell envelope"/>
    <property type="evidence" value="ECO:0007669"/>
    <property type="project" value="UniProtKB-SubCell"/>
</dbReference>
<evidence type="ECO:0000256" key="2">
    <source>
        <dbReference type="ARBA" id="ARBA00023054"/>
    </source>
</evidence>
<sequence>MFTASRNPPLGVAAPSSIFRPGAIPLAGLILLLLSGCEPSVHQTALGTIERDRVILKAPASEIITRLPVQEGQPVAAGSLLVQLDPRRLQARVSKARAEQAQAAAHWAELRSGARIEDIDAAKARVSGAEAALLVAEKSYRRAQQLRQQKLSTEANLDQARAQRDSARASVQAAQKQLLVLTNGTRKEELDQAEAAFQAAEAEVELAQYELDELSIVATRNGYLDSLPWNLGERVEMGSPVAIILADNGPYARVYVPEPSRATLKVGDHLDIKVDGIKDLIGGRLRWIASEPAFTPYYALNERDRARLVYLAEVDLLDHTDIPVGVPAEVILAPEAP</sequence>
<evidence type="ECO:0000313" key="6">
    <source>
        <dbReference type="Proteomes" id="UP000787472"/>
    </source>
</evidence>
<dbReference type="PANTHER" id="PTHR32347:SF29">
    <property type="entry name" value="UPF0194 MEMBRANE PROTEIN YBHG"/>
    <property type="match status" value="1"/>
</dbReference>
<reference evidence="5" key="1">
    <citation type="submission" date="2020-03" db="EMBL/GenBank/DDBJ databases">
        <authorList>
            <person name="Guo F."/>
        </authorList>
    </citation>
    <scope>NUCLEOTIDE SEQUENCE</scope>
    <source>
        <strain evidence="5">JCM 30134</strain>
    </source>
</reference>
<dbReference type="Gene3D" id="2.40.50.100">
    <property type="match status" value="2"/>
</dbReference>
<proteinExistence type="predicted"/>
<dbReference type="PANTHER" id="PTHR32347">
    <property type="entry name" value="EFFLUX SYSTEM COMPONENT YKNX-RELATED"/>
    <property type="match status" value="1"/>
</dbReference>
<dbReference type="Pfam" id="PF25881">
    <property type="entry name" value="HH_YBHG"/>
    <property type="match status" value="1"/>
</dbReference>
<evidence type="ECO:0000259" key="4">
    <source>
        <dbReference type="Pfam" id="PF25881"/>
    </source>
</evidence>
<dbReference type="EMBL" id="JAAONZ010000018">
    <property type="protein sequence ID" value="NHO67577.1"/>
    <property type="molecule type" value="Genomic_DNA"/>
</dbReference>
<feature type="coiled-coil region" evidence="3">
    <location>
        <begin position="143"/>
        <end position="210"/>
    </location>
</feature>
<comment type="caution">
    <text evidence="5">The sequence shown here is derived from an EMBL/GenBank/DDBJ whole genome shotgun (WGS) entry which is preliminary data.</text>
</comment>
<dbReference type="AlphaFoldDB" id="A0A9E5T406"/>
<dbReference type="InterPro" id="IPR050465">
    <property type="entry name" value="UPF0194_transport"/>
</dbReference>
<dbReference type="SUPFAM" id="SSF111369">
    <property type="entry name" value="HlyD-like secretion proteins"/>
    <property type="match status" value="3"/>
</dbReference>
<organism evidence="5 6">
    <name type="scientific">Pseudomaricurvus hydrocarbonicus</name>
    <dbReference type="NCBI Taxonomy" id="1470433"/>
    <lineage>
        <taxon>Bacteria</taxon>
        <taxon>Pseudomonadati</taxon>
        <taxon>Pseudomonadota</taxon>
        <taxon>Gammaproteobacteria</taxon>
        <taxon>Cellvibrionales</taxon>
        <taxon>Cellvibrionaceae</taxon>
        <taxon>Pseudomaricurvus</taxon>
    </lineage>
</organism>
<keyword evidence="2 3" id="KW-0175">Coiled coil</keyword>
<gene>
    <name evidence="5" type="ORF">G8770_18685</name>
</gene>
<feature type="domain" description="YbhG-like alpha-helical hairpin" evidence="4">
    <location>
        <begin position="85"/>
        <end position="212"/>
    </location>
</feature>
<evidence type="ECO:0000313" key="5">
    <source>
        <dbReference type="EMBL" id="NHO67577.1"/>
    </source>
</evidence>
<dbReference type="Gene3D" id="2.40.30.170">
    <property type="match status" value="1"/>
</dbReference>
<dbReference type="Proteomes" id="UP000787472">
    <property type="component" value="Unassembled WGS sequence"/>
</dbReference>
<evidence type="ECO:0000256" key="1">
    <source>
        <dbReference type="ARBA" id="ARBA00004196"/>
    </source>
</evidence>
<accession>A0A9E5T406</accession>
<comment type="subcellular location">
    <subcellularLocation>
        <location evidence="1">Cell envelope</location>
    </subcellularLocation>
</comment>
<dbReference type="Gene3D" id="1.10.287.470">
    <property type="entry name" value="Helix hairpin bin"/>
    <property type="match status" value="2"/>
</dbReference>
<dbReference type="InterPro" id="IPR059052">
    <property type="entry name" value="HH_YbhG-like"/>
</dbReference>
<protein>
    <submittedName>
        <fullName evidence="5">HlyD family efflux transporter periplasmic adaptor subunit</fullName>
    </submittedName>
</protein>
<evidence type="ECO:0000256" key="3">
    <source>
        <dbReference type="SAM" id="Coils"/>
    </source>
</evidence>
<dbReference type="RefSeq" id="WP_167190530.1">
    <property type="nucleotide sequence ID" value="NZ_JAAONZ010000018.1"/>
</dbReference>
<keyword evidence="6" id="KW-1185">Reference proteome</keyword>
<name>A0A9E5T406_9GAMM</name>